<organism evidence="16 17">
    <name type="scientific">Phocaeicola massiliensis B84634 = Timone 84634 = DSM 17679 = JCM 13223</name>
    <dbReference type="NCBI Taxonomy" id="1121098"/>
    <lineage>
        <taxon>Bacteria</taxon>
        <taxon>Pseudomonadati</taxon>
        <taxon>Bacteroidota</taxon>
        <taxon>Bacteroidia</taxon>
        <taxon>Bacteroidales</taxon>
        <taxon>Bacteroidaceae</taxon>
        <taxon>Phocaeicola</taxon>
    </lineage>
</organism>
<feature type="transmembrane region" description="Helical" evidence="12">
    <location>
        <begin position="305"/>
        <end position="322"/>
    </location>
</feature>
<comment type="subcellular location">
    <subcellularLocation>
        <location evidence="1">Cell membrane</location>
        <topology evidence="1">Multi-pass membrane protein</topology>
    </subcellularLocation>
</comment>
<dbReference type="OrthoDB" id="9760358at2"/>
<evidence type="ECO:0000313" key="17">
    <source>
        <dbReference type="Proteomes" id="UP000017831"/>
    </source>
</evidence>
<feature type="transmembrane region" description="Helical" evidence="12">
    <location>
        <begin position="164"/>
        <end position="187"/>
    </location>
</feature>
<dbReference type="PROSITE" id="PS50893">
    <property type="entry name" value="ABC_TRANSPORTER_2"/>
    <property type="match status" value="1"/>
</dbReference>
<dbReference type="eggNOG" id="COG2274">
    <property type="taxonomic scope" value="Bacteria"/>
</dbReference>
<dbReference type="InterPro" id="IPR039421">
    <property type="entry name" value="Type_1_exporter"/>
</dbReference>
<dbReference type="GO" id="GO:0016887">
    <property type="term" value="F:ATP hydrolysis activity"/>
    <property type="evidence" value="ECO:0007669"/>
    <property type="project" value="InterPro"/>
</dbReference>
<feature type="transmembrane region" description="Helical" evidence="12">
    <location>
        <begin position="419"/>
        <end position="439"/>
    </location>
</feature>
<dbReference type="SUPFAM" id="SSF90123">
    <property type="entry name" value="ABC transporter transmembrane region"/>
    <property type="match status" value="1"/>
</dbReference>
<keyword evidence="11 12" id="KW-0472">Membrane</keyword>
<dbReference type="GO" id="GO:0015421">
    <property type="term" value="F:ABC-type oligopeptide transporter activity"/>
    <property type="evidence" value="ECO:0007669"/>
    <property type="project" value="TreeGrafter"/>
</dbReference>
<name>U6RAY2_9BACT</name>
<dbReference type="SMART" id="SM00382">
    <property type="entry name" value="AAA"/>
    <property type="match status" value="1"/>
</dbReference>
<evidence type="ECO:0000313" key="16">
    <source>
        <dbReference type="EMBL" id="EOA52338.1"/>
    </source>
</evidence>
<evidence type="ECO:0000256" key="3">
    <source>
        <dbReference type="ARBA" id="ARBA00022475"/>
    </source>
</evidence>
<dbReference type="AlphaFoldDB" id="U6RAY2"/>
<evidence type="ECO:0000256" key="7">
    <source>
        <dbReference type="ARBA" id="ARBA00022801"/>
    </source>
</evidence>
<dbReference type="PATRIC" id="fig|1121098.3.peg.3844"/>
<evidence type="ECO:0000256" key="2">
    <source>
        <dbReference type="ARBA" id="ARBA00022448"/>
    </source>
</evidence>
<dbReference type="RefSeq" id="WP_005945058.1">
    <property type="nucleotide sequence ID" value="NZ_KB890319.1"/>
</dbReference>
<evidence type="ECO:0000256" key="9">
    <source>
        <dbReference type="ARBA" id="ARBA00022967"/>
    </source>
</evidence>
<protein>
    <submittedName>
        <fullName evidence="16">ABC-type bacteriocin transporter</fullName>
    </submittedName>
</protein>
<dbReference type="HOGENOM" id="CLU_000604_84_3_10"/>
<dbReference type="PROSITE" id="PS50929">
    <property type="entry name" value="ABC_TM1F"/>
    <property type="match status" value="1"/>
</dbReference>
<proteinExistence type="predicted"/>
<keyword evidence="2" id="KW-0813">Transport</keyword>
<dbReference type="Pfam" id="PF03412">
    <property type="entry name" value="Peptidase_C39"/>
    <property type="match status" value="1"/>
</dbReference>
<dbReference type="InterPro" id="IPR005074">
    <property type="entry name" value="Peptidase_C39"/>
</dbReference>
<dbReference type="GO" id="GO:0008234">
    <property type="term" value="F:cysteine-type peptidase activity"/>
    <property type="evidence" value="ECO:0007669"/>
    <property type="project" value="InterPro"/>
</dbReference>
<keyword evidence="5 12" id="KW-0812">Transmembrane</keyword>
<evidence type="ECO:0000256" key="10">
    <source>
        <dbReference type="ARBA" id="ARBA00022989"/>
    </source>
</evidence>
<dbReference type="GeneID" id="60060359"/>
<dbReference type="CDD" id="cd18570">
    <property type="entry name" value="ABC_6TM_PCAT1_LagD_like"/>
    <property type="match status" value="1"/>
</dbReference>
<evidence type="ECO:0000256" key="11">
    <source>
        <dbReference type="ARBA" id="ARBA00023136"/>
    </source>
</evidence>
<dbReference type="InterPro" id="IPR011527">
    <property type="entry name" value="ABC1_TM_dom"/>
</dbReference>
<dbReference type="Pfam" id="PF00664">
    <property type="entry name" value="ABC_membrane"/>
    <property type="match status" value="1"/>
</dbReference>
<evidence type="ECO:0000259" key="14">
    <source>
        <dbReference type="PROSITE" id="PS50929"/>
    </source>
</evidence>
<reference evidence="16 17" key="1">
    <citation type="submission" date="2013-04" db="EMBL/GenBank/DDBJ databases">
        <title>The Genome Sequence of Bacteroides massiliensis DSM 17679.</title>
        <authorList>
            <consortium name="The Broad Institute Genomics Platform"/>
            <person name="Earl A."/>
            <person name="Ward D."/>
            <person name="Feldgarden M."/>
            <person name="Gevers D."/>
            <person name="Martens E."/>
            <person name="Fenner L."/>
            <person name="Roux V."/>
            <person name="Mallet M.N."/>
            <person name="Raoult D."/>
            <person name="Walker B."/>
            <person name="Young S."/>
            <person name="Zeng Q."/>
            <person name="Gargeya S."/>
            <person name="Fitzgerald M."/>
            <person name="Haas B."/>
            <person name="Abouelleil A."/>
            <person name="Allen A.W."/>
            <person name="Alvarado L."/>
            <person name="Arachchi H.M."/>
            <person name="Berlin A.M."/>
            <person name="Chapman S.B."/>
            <person name="Gainer-Dewar J."/>
            <person name="Goldberg J."/>
            <person name="Griggs A."/>
            <person name="Gujja S."/>
            <person name="Hansen M."/>
            <person name="Howarth C."/>
            <person name="Imamovic A."/>
            <person name="Ireland A."/>
            <person name="Larimer J."/>
            <person name="McCowan C."/>
            <person name="Murphy C."/>
            <person name="Pearson M."/>
            <person name="Poon T.W."/>
            <person name="Priest M."/>
            <person name="Roberts A."/>
            <person name="Saif S."/>
            <person name="Shea T."/>
            <person name="Sisk P."/>
            <person name="Sykes S."/>
            <person name="Wortman J."/>
            <person name="Nusbaum C."/>
            <person name="Birren B."/>
        </authorList>
    </citation>
    <scope>NUCLEOTIDE SEQUENCE [LARGE SCALE GENOMIC DNA]</scope>
    <source>
        <strain evidence="17">B84634 / Timone 84634 / DSM 17679 / JCM 13223</strain>
    </source>
</reference>
<evidence type="ECO:0000256" key="8">
    <source>
        <dbReference type="ARBA" id="ARBA00022840"/>
    </source>
</evidence>
<dbReference type="GO" id="GO:0005886">
    <property type="term" value="C:plasma membrane"/>
    <property type="evidence" value="ECO:0007669"/>
    <property type="project" value="UniProtKB-SubCell"/>
</dbReference>
<dbReference type="PANTHER" id="PTHR43394:SF1">
    <property type="entry name" value="ATP-BINDING CASSETTE SUB-FAMILY B MEMBER 10, MITOCHONDRIAL"/>
    <property type="match status" value="1"/>
</dbReference>
<accession>U6RAY2</accession>
<evidence type="ECO:0000256" key="12">
    <source>
        <dbReference type="SAM" id="Phobius"/>
    </source>
</evidence>
<dbReference type="InterPro" id="IPR027417">
    <property type="entry name" value="P-loop_NTPase"/>
</dbReference>
<dbReference type="PROSITE" id="PS50990">
    <property type="entry name" value="PEPTIDASE_C39"/>
    <property type="match status" value="1"/>
</dbReference>
<dbReference type="Proteomes" id="UP000017831">
    <property type="component" value="Unassembled WGS sequence"/>
</dbReference>
<comment type="caution">
    <text evidence="16">The sequence shown here is derived from an EMBL/GenBank/DDBJ whole genome shotgun (WGS) entry which is preliminary data.</text>
</comment>
<evidence type="ECO:0000256" key="4">
    <source>
        <dbReference type="ARBA" id="ARBA00022670"/>
    </source>
</evidence>
<dbReference type="Gene3D" id="3.90.70.10">
    <property type="entry name" value="Cysteine proteinases"/>
    <property type="match status" value="1"/>
</dbReference>
<sequence>MKKGVKIKQFDITDCGAACLASVCAYYGLQFPIARIRQYAFTDQKGTNILGLIEAANKLGLSAKGVRAKFEALYIVPKPVIAHVIVHEQLQHFVVIYKVEKKKEYIEYMDPGDGRMHRVTNQEFEKMWTGVLVLLEPEETFKTGNMKTGMTKKFFSLLAPHKSVMLQAVFGALIYSILGLSTSIYVGKITDYVLVDKNINLLNLMGVIMLVILLLRTFIGAMKSILALKTGQRIDAALILGYYKHLLTLPQQFFDTMRVGEIISRVNDAVKIRNFINNVSLDLVVNIMILVFSVCLMFVYSWELALITLVSAPLFLLIFWGFNKLNRKYQRGIMESSADLEAQLVESLNSISTIKRFGIEEYANLKTETRFVHLLKNTYRSIYGSIMAQGGIQFVSTGITIAVLWLGSLLVVDQELTPGALMVFYSLVGYVISPIGSLISSNQTIQDALIAADRLFQIMDLEREQDNNQKIILEPDMVGDIMFENVSFRYGSRKDVFKELSLKIEKGKTTAIVGESGSGKTTLISLLQHIYPIQEGRIRIGDYDIAQIDNRSLRRRVGTVPQQIELFAGSIAENIAVGDLHPDMKKIVDLTEQLGLKDFIDGLPKEYRTYIGEHGASLSGGERQRLAIARALYKEPEILIFDEATSSLDSISERYVKQTLDALARKGKTIIVIAHRLSTVKNADKIVVIDKGQVVEAGTHEELFNSDGMYHRLWKEQFDEIG</sequence>
<evidence type="ECO:0000256" key="6">
    <source>
        <dbReference type="ARBA" id="ARBA00022741"/>
    </source>
</evidence>
<dbReference type="NCBIfam" id="TIGR01193">
    <property type="entry name" value="bacteriocin_ABC"/>
    <property type="match status" value="1"/>
</dbReference>
<dbReference type="InterPro" id="IPR036640">
    <property type="entry name" value="ABC1_TM_sf"/>
</dbReference>
<feature type="transmembrane region" description="Helical" evidence="12">
    <location>
        <begin position="199"/>
        <end position="219"/>
    </location>
</feature>
<keyword evidence="4" id="KW-0645">Protease</keyword>
<dbReference type="InterPro" id="IPR003439">
    <property type="entry name" value="ABC_transporter-like_ATP-bd"/>
</dbReference>
<feature type="domain" description="ABC transmembrane type-1" evidence="14">
    <location>
        <begin position="168"/>
        <end position="447"/>
    </location>
</feature>
<dbReference type="GO" id="GO:0005524">
    <property type="term" value="F:ATP binding"/>
    <property type="evidence" value="ECO:0007669"/>
    <property type="project" value="UniProtKB-KW"/>
</dbReference>
<dbReference type="InterPro" id="IPR003593">
    <property type="entry name" value="AAA+_ATPase"/>
</dbReference>
<keyword evidence="3" id="KW-1003">Cell membrane</keyword>
<keyword evidence="10 12" id="KW-1133">Transmembrane helix</keyword>
<dbReference type="Gene3D" id="3.40.50.300">
    <property type="entry name" value="P-loop containing nucleotide triphosphate hydrolases"/>
    <property type="match status" value="1"/>
</dbReference>
<evidence type="ECO:0000256" key="1">
    <source>
        <dbReference type="ARBA" id="ARBA00004651"/>
    </source>
</evidence>
<dbReference type="FunFam" id="3.40.50.300:FF:000218">
    <property type="entry name" value="Multidrug ABC transporter ATP-binding protein"/>
    <property type="match status" value="1"/>
</dbReference>
<gene>
    <name evidence="16" type="ORF">HMPREF1534_03764</name>
</gene>
<evidence type="ECO:0000259" key="15">
    <source>
        <dbReference type="PROSITE" id="PS50990"/>
    </source>
</evidence>
<dbReference type="PROSITE" id="PS00211">
    <property type="entry name" value="ABC_TRANSPORTER_1"/>
    <property type="match status" value="1"/>
</dbReference>
<feature type="domain" description="Peptidase C39" evidence="15">
    <location>
        <begin position="9"/>
        <end position="135"/>
    </location>
</feature>
<dbReference type="EMBL" id="AQHY01000040">
    <property type="protein sequence ID" value="EOA52338.1"/>
    <property type="molecule type" value="Genomic_DNA"/>
</dbReference>
<dbReference type="SUPFAM" id="SSF52540">
    <property type="entry name" value="P-loop containing nucleoside triphosphate hydrolases"/>
    <property type="match status" value="1"/>
</dbReference>
<dbReference type="GO" id="GO:0006508">
    <property type="term" value="P:proteolysis"/>
    <property type="evidence" value="ECO:0007669"/>
    <property type="project" value="UniProtKB-KW"/>
</dbReference>
<feature type="transmembrane region" description="Helical" evidence="12">
    <location>
        <begin position="279"/>
        <end position="299"/>
    </location>
</feature>
<evidence type="ECO:0000256" key="5">
    <source>
        <dbReference type="ARBA" id="ARBA00022692"/>
    </source>
</evidence>
<dbReference type="CDD" id="cd02418">
    <property type="entry name" value="Peptidase_C39B"/>
    <property type="match status" value="1"/>
</dbReference>
<keyword evidence="9" id="KW-1278">Translocase</keyword>
<keyword evidence="17" id="KW-1185">Reference proteome</keyword>
<keyword evidence="8" id="KW-0067">ATP-binding</keyword>
<feature type="transmembrane region" description="Helical" evidence="12">
    <location>
        <begin position="386"/>
        <end position="407"/>
    </location>
</feature>
<keyword evidence="6" id="KW-0547">Nucleotide-binding</keyword>
<evidence type="ECO:0000259" key="13">
    <source>
        <dbReference type="PROSITE" id="PS50893"/>
    </source>
</evidence>
<keyword evidence="7" id="KW-0378">Hydrolase</keyword>
<dbReference type="Gene3D" id="1.20.1560.10">
    <property type="entry name" value="ABC transporter type 1, transmembrane domain"/>
    <property type="match status" value="1"/>
</dbReference>
<dbReference type="GO" id="GO:0043214">
    <property type="term" value="F:ABC-type bacteriocin transporter activity"/>
    <property type="evidence" value="ECO:0007669"/>
    <property type="project" value="InterPro"/>
</dbReference>
<dbReference type="InterPro" id="IPR017871">
    <property type="entry name" value="ABC_transporter-like_CS"/>
</dbReference>
<dbReference type="STRING" id="1121098.HMPREF1534_03764"/>
<dbReference type="MEROPS" id="C39.001"/>
<dbReference type="Pfam" id="PF00005">
    <property type="entry name" value="ABC_tran"/>
    <property type="match status" value="1"/>
</dbReference>
<dbReference type="PANTHER" id="PTHR43394">
    <property type="entry name" value="ATP-DEPENDENT PERMEASE MDL1, MITOCHONDRIAL"/>
    <property type="match status" value="1"/>
</dbReference>
<feature type="domain" description="ABC transporter" evidence="13">
    <location>
        <begin position="481"/>
        <end position="716"/>
    </location>
</feature>
<dbReference type="InterPro" id="IPR005897">
    <property type="entry name" value="Pept_C39_ABC_bacteriocin"/>
</dbReference>